<dbReference type="SUPFAM" id="SSF161111">
    <property type="entry name" value="Cation efflux protein transmembrane domain-like"/>
    <property type="match status" value="1"/>
</dbReference>
<keyword evidence="10" id="KW-1185">Reference proteome</keyword>
<dbReference type="NCBIfam" id="TIGR01297">
    <property type="entry name" value="CDF"/>
    <property type="match status" value="1"/>
</dbReference>
<dbReference type="OrthoDB" id="9944568at2759"/>
<dbReference type="Gene3D" id="1.20.1510.10">
    <property type="entry name" value="Cation efflux protein transmembrane domain"/>
    <property type="match status" value="1"/>
</dbReference>
<evidence type="ECO:0000256" key="5">
    <source>
        <dbReference type="ARBA" id="ARBA00023136"/>
    </source>
</evidence>
<evidence type="ECO:0000256" key="3">
    <source>
        <dbReference type="ARBA" id="ARBA00022906"/>
    </source>
</evidence>
<feature type="compositionally biased region" description="Basic and acidic residues" evidence="6">
    <location>
        <begin position="190"/>
        <end position="210"/>
    </location>
</feature>
<evidence type="ECO:0000313" key="9">
    <source>
        <dbReference type="EMBL" id="KAF9601920.1"/>
    </source>
</evidence>
<keyword evidence="2 7" id="KW-0812">Transmembrane</keyword>
<dbReference type="Proteomes" id="UP000631114">
    <property type="component" value="Unassembled WGS sequence"/>
</dbReference>
<evidence type="ECO:0000256" key="7">
    <source>
        <dbReference type="SAM" id="Phobius"/>
    </source>
</evidence>
<dbReference type="GO" id="GO:0005773">
    <property type="term" value="C:vacuole"/>
    <property type="evidence" value="ECO:0007669"/>
    <property type="project" value="TreeGrafter"/>
</dbReference>
<proteinExistence type="predicted"/>
<feature type="transmembrane region" description="Helical" evidence="7">
    <location>
        <begin position="162"/>
        <end position="183"/>
    </location>
</feature>
<keyword evidence="5 7" id="KW-0472">Membrane</keyword>
<keyword evidence="3" id="KW-0813">Transport</keyword>
<dbReference type="EMBL" id="JADFTS010000006">
    <property type="protein sequence ID" value="KAF9601920.1"/>
    <property type="molecule type" value="Genomic_DNA"/>
</dbReference>
<evidence type="ECO:0000256" key="1">
    <source>
        <dbReference type="ARBA" id="ARBA00004141"/>
    </source>
</evidence>
<dbReference type="PANTHER" id="PTHR11562:SF17">
    <property type="entry name" value="RE54080P-RELATED"/>
    <property type="match status" value="1"/>
</dbReference>
<comment type="subcellular location">
    <subcellularLocation>
        <location evidence="1">Membrane</location>
        <topology evidence="1">Multi-pass membrane protein</topology>
    </subcellularLocation>
</comment>
<dbReference type="InterPro" id="IPR002524">
    <property type="entry name" value="Cation_efflux"/>
</dbReference>
<reference evidence="9 10" key="1">
    <citation type="submission" date="2020-10" db="EMBL/GenBank/DDBJ databases">
        <title>The Coptis chinensis genome and diversification of protoberbering-type alkaloids.</title>
        <authorList>
            <person name="Wang B."/>
            <person name="Shu S."/>
            <person name="Song C."/>
            <person name="Liu Y."/>
        </authorList>
    </citation>
    <scope>NUCLEOTIDE SEQUENCE [LARGE SCALE GENOMIC DNA]</scope>
    <source>
        <strain evidence="9">HL-2020</strain>
        <tissue evidence="9">Leaf</tissue>
    </source>
</reference>
<dbReference type="InterPro" id="IPR058533">
    <property type="entry name" value="Cation_efflux_TM"/>
</dbReference>
<keyword evidence="3" id="KW-0864">Zinc transport</keyword>
<dbReference type="AlphaFoldDB" id="A0A835HM71"/>
<dbReference type="InterPro" id="IPR027469">
    <property type="entry name" value="Cation_efflux_TMD_sf"/>
</dbReference>
<dbReference type="GO" id="GO:0005886">
    <property type="term" value="C:plasma membrane"/>
    <property type="evidence" value="ECO:0007669"/>
    <property type="project" value="TreeGrafter"/>
</dbReference>
<keyword evidence="4 7" id="KW-1133">Transmembrane helix</keyword>
<accession>A0A835HM71</accession>
<evidence type="ECO:0000256" key="6">
    <source>
        <dbReference type="SAM" id="MobiDB-lite"/>
    </source>
</evidence>
<dbReference type="InterPro" id="IPR050681">
    <property type="entry name" value="CDF/SLC30A"/>
</dbReference>
<evidence type="ECO:0000259" key="8">
    <source>
        <dbReference type="Pfam" id="PF01545"/>
    </source>
</evidence>
<keyword evidence="3" id="KW-0406">Ion transport</keyword>
<evidence type="ECO:0000256" key="4">
    <source>
        <dbReference type="ARBA" id="ARBA00022989"/>
    </source>
</evidence>
<feature type="transmembrane region" description="Helical" evidence="7">
    <location>
        <begin position="128"/>
        <end position="150"/>
    </location>
</feature>
<name>A0A835HM71_9MAGN</name>
<dbReference type="GO" id="GO:0005385">
    <property type="term" value="F:zinc ion transmembrane transporter activity"/>
    <property type="evidence" value="ECO:0007669"/>
    <property type="project" value="TreeGrafter"/>
</dbReference>
<comment type="caution">
    <text evidence="9">The sequence shown here is derived from an EMBL/GenBank/DDBJ whole genome shotgun (WGS) entry which is preliminary data.</text>
</comment>
<feature type="domain" description="Cation efflux protein transmembrane" evidence="8">
    <location>
        <begin position="96"/>
        <end position="271"/>
    </location>
</feature>
<gene>
    <name evidence="9" type="ORF">IFM89_023984</name>
</gene>
<sequence length="287" mass="31935">MFFVFHTDCHNDCHTEIGGDFVFHNDELIGEEGSVGLMHEMKGVDRLCPQCGYSTCGYAFDRSQNLICCLKSMDAHHGHIEELSGGDLPIRRSRAGDVAAFAISLFSLWASGWEATPRQSYGFFRIEILGALVSIQMIWLLAGIIVYEAIVRLINGSGEVQGFLMFAVATFGLVVNIVMAVLLGHDHGHSNAGHDHSHNHDSHDHSHSHGDGVVTKTRFKNDIDHTEPLLDSSEDAQTKQVTTKEKKQWNINVQGAYLHVLGDSIQSIGVCDDWWSSHMVQTRMENY</sequence>
<feature type="region of interest" description="Disordered" evidence="6">
    <location>
        <begin position="190"/>
        <end position="211"/>
    </location>
</feature>
<keyword evidence="3" id="KW-0862">Zinc</keyword>
<evidence type="ECO:0000313" key="10">
    <source>
        <dbReference type="Proteomes" id="UP000631114"/>
    </source>
</evidence>
<dbReference type="Pfam" id="PF01545">
    <property type="entry name" value="Cation_efflux"/>
    <property type="match status" value="1"/>
</dbReference>
<evidence type="ECO:0000256" key="2">
    <source>
        <dbReference type="ARBA" id="ARBA00022692"/>
    </source>
</evidence>
<organism evidence="9 10">
    <name type="scientific">Coptis chinensis</name>
    <dbReference type="NCBI Taxonomy" id="261450"/>
    <lineage>
        <taxon>Eukaryota</taxon>
        <taxon>Viridiplantae</taxon>
        <taxon>Streptophyta</taxon>
        <taxon>Embryophyta</taxon>
        <taxon>Tracheophyta</taxon>
        <taxon>Spermatophyta</taxon>
        <taxon>Magnoliopsida</taxon>
        <taxon>Ranunculales</taxon>
        <taxon>Ranunculaceae</taxon>
        <taxon>Coptidoideae</taxon>
        <taxon>Coptis</taxon>
    </lineage>
</organism>
<protein>
    <recommendedName>
        <fullName evidence="8">Cation efflux protein transmembrane domain-containing protein</fullName>
    </recommendedName>
</protein>
<dbReference type="PANTHER" id="PTHR11562">
    <property type="entry name" value="CATION EFFLUX PROTEIN/ ZINC TRANSPORTER"/>
    <property type="match status" value="1"/>
</dbReference>